<dbReference type="PROSITE" id="PS00036">
    <property type="entry name" value="BZIP_BASIC"/>
    <property type="match status" value="1"/>
</dbReference>
<proteinExistence type="predicted"/>
<gene>
    <name evidence="3" type="ORF">BOX15_Mlig008443g2</name>
</gene>
<comment type="caution">
    <text evidence="3">The sequence shown here is derived from an EMBL/GenBank/DDBJ whole genome shotgun (WGS) entry which is preliminary data.</text>
</comment>
<evidence type="ECO:0000313" key="3">
    <source>
        <dbReference type="EMBL" id="PAA47951.1"/>
    </source>
</evidence>
<dbReference type="EMBL" id="NIVC01004280">
    <property type="protein sequence ID" value="PAA47951.1"/>
    <property type="molecule type" value="Genomic_DNA"/>
</dbReference>
<dbReference type="SMART" id="SM00338">
    <property type="entry name" value="BRLZ"/>
    <property type="match status" value="1"/>
</dbReference>
<feature type="region of interest" description="Disordered" evidence="1">
    <location>
        <begin position="125"/>
        <end position="198"/>
    </location>
</feature>
<organism evidence="3 4">
    <name type="scientific">Macrostomum lignano</name>
    <dbReference type="NCBI Taxonomy" id="282301"/>
    <lineage>
        <taxon>Eukaryota</taxon>
        <taxon>Metazoa</taxon>
        <taxon>Spiralia</taxon>
        <taxon>Lophotrochozoa</taxon>
        <taxon>Platyhelminthes</taxon>
        <taxon>Rhabditophora</taxon>
        <taxon>Macrostomorpha</taxon>
        <taxon>Macrostomida</taxon>
        <taxon>Macrostomidae</taxon>
        <taxon>Macrostomum</taxon>
    </lineage>
</organism>
<keyword evidence="4" id="KW-1185">Reference proteome</keyword>
<dbReference type="Gene3D" id="1.20.5.170">
    <property type="match status" value="1"/>
</dbReference>
<dbReference type="InterPro" id="IPR004827">
    <property type="entry name" value="bZIP"/>
</dbReference>
<accession>A0A267DFC0</accession>
<protein>
    <recommendedName>
        <fullName evidence="2">BZIP domain-containing protein</fullName>
    </recommendedName>
</protein>
<feature type="compositionally biased region" description="Low complexity" evidence="1">
    <location>
        <begin position="134"/>
        <end position="171"/>
    </location>
</feature>
<dbReference type="GO" id="GO:0003700">
    <property type="term" value="F:DNA-binding transcription factor activity"/>
    <property type="evidence" value="ECO:0007669"/>
    <property type="project" value="InterPro"/>
</dbReference>
<sequence>MLELLLQQADAGFATAPAAPPSTVVDAADFFSSAGGVGGVGWPAELACGGAEFESGAEATDDAEFDAFIETLQLPVIEPTIALIEADASADDQQVDELLLQQLLSPEDDCLMLHLLDGAEPSTVGVETLEEDSASSSPPMSYSTTTTMQSPNSPSPSTVSSRSSAASTKSSKMSKKPKSDQPVASGGGGRVQKKKEANREAAYRYRLKQRLGDSVVDQQRSELQSSVDALANRVKAAETEARFLVSMCRQIFSSRRQLSLRQQQQQLSV</sequence>
<feature type="domain" description="BZIP" evidence="2">
    <location>
        <begin position="193"/>
        <end position="208"/>
    </location>
</feature>
<evidence type="ECO:0000256" key="1">
    <source>
        <dbReference type="SAM" id="MobiDB-lite"/>
    </source>
</evidence>
<evidence type="ECO:0000313" key="4">
    <source>
        <dbReference type="Proteomes" id="UP000215902"/>
    </source>
</evidence>
<evidence type="ECO:0000259" key="2">
    <source>
        <dbReference type="PROSITE" id="PS00036"/>
    </source>
</evidence>
<name>A0A267DFC0_9PLAT</name>
<dbReference type="AlphaFoldDB" id="A0A267DFC0"/>
<reference evidence="3 4" key="1">
    <citation type="submission" date="2017-06" db="EMBL/GenBank/DDBJ databases">
        <title>A platform for efficient transgenesis in Macrostomum lignano, a flatworm model organism for stem cell research.</title>
        <authorList>
            <person name="Berezikov E."/>
        </authorList>
    </citation>
    <scope>NUCLEOTIDE SEQUENCE [LARGE SCALE GENOMIC DNA]</scope>
    <source>
        <strain evidence="3">DV1</strain>
        <tissue evidence="3">Whole organism</tissue>
    </source>
</reference>
<dbReference type="Proteomes" id="UP000215902">
    <property type="component" value="Unassembled WGS sequence"/>
</dbReference>